<dbReference type="RefSeq" id="XP_060444038.1">
    <property type="nucleotide sequence ID" value="XM_060586878.1"/>
</dbReference>
<keyword evidence="2" id="KW-1185">Reference proteome</keyword>
<dbReference type="Proteomes" id="UP001243989">
    <property type="component" value="Unassembled WGS sequence"/>
</dbReference>
<evidence type="ECO:0000313" key="2">
    <source>
        <dbReference type="Proteomes" id="UP001243989"/>
    </source>
</evidence>
<dbReference type="GeneID" id="85471740"/>
<gene>
    <name evidence="1" type="ORF">BDP81DRAFT_38122</name>
</gene>
<proteinExistence type="predicted"/>
<dbReference type="EMBL" id="JAHMHQ010000012">
    <property type="protein sequence ID" value="KAK1635431.1"/>
    <property type="molecule type" value="Genomic_DNA"/>
</dbReference>
<reference evidence="1" key="1">
    <citation type="submission" date="2021-06" db="EMBL/GenBank/DDBJ databases">
        <title>Comparative genomics, transcriptomics and evolutionary studies reveal genomic signatures of adaptation to plant cell wall in hemibiotrophic fungi.</title>
        <authorList>
            <consortium name="DOE Joint Genome Institute"/>
            <person name="Baroncelli R."/>
            <person name="Diaz J.F."/>
            <person name="Benocci T."/>
            <person name="Peng M."/>
            <person name="Battaglia E."/>
            <person name="Haridas S."/>
            <person name="Andreopoulos W."/>
            <person name="Labutti K."/>
            <person name="Pangilinan J."/>
            <person name="Floch G.L."/>
            <person name="Makela M.R."/>
            <person name="Henrissat B."/>
            <person name="Grigoriev I.V."/>
            <person name="Crouch J.A."/>
            <person name="De Vries R.P."/>
            <person name="Sukno S.A."/>
            <person name="Thon M.R."/>
        </authorList>
    </citation>
    <scope>NUCLEOTIDE SEQUENCE</scope>
    <source>
        <strain evidence="1">CBS 102054</strain>
    </source>
</reference>
<comment type="caution">
    <text evidence="1">The sequence shown here is derived from an EMBL/GenBank/DDBJ whole genome shotgun (WGS) entry which is preliminary data.</text>
</comment>
<accession>A0AAI9ZNU5</accession>
<sequence length="225" mass="25075">MQLCPPVPYRTSDSKFRPFPPVLRPACPGLACPHQLPSNETRLLQRTNKPRRLFLFSPDLALSYSYSLLLLLTLTPSVSALSSSNFSILRSSYFFPPTVHSESAYYSILLSFLYSIPDPEPSTKQLSPVYTLIHIHTSLTPYSPSLPLSLSLSLSLSHCSHAHSCVVCFRPYLSQLGSRRPLHRPTFFLVLPTSSSTTTTPPQPTPPQPYLFLPANCRITPADLM</sequence>
<evidence type="ECO:0000313" key="1">
    <source>
        <dbReference type="EMBL" id="KAK1635431.1"/>
    </source>
</evidence>
<protein>
    <submittedName>
        <fullName evidence="1">Uncharacterized protein</fullName>
    </submittedName>
</protein>
<organism evidence="1 2">
    <name type="scientific">Colletotrichum phormii</name>
    <dbReference type="NCBI Taxonomy" id="359342"/>
    <lineage>
        <taxon>Eukaryota</taxon>
        <taxon>Fungi</taxon>
        <taxon>Dikarya</taxon>
        <taxon>Ascomycota</taxon>
        <taxon>Pezizomycotina</taxon>
        <taxon>Sordariomycetes</taxon>
        <taxon>Hypocreomycetidae</taxon>
        <taxon>Glomerellales</taxon>
        <taxon>Glomerellaceae</taxon>
        <taxon>Colletotrichum</taxon>
        <taxon>Colletotrichum acutatum species complex</taxon>
    </lineage>
</organism>
<dbReference type="AlphaFoldDB" id="A0AAI9ZNU5"/>
<name>A0AAI9ZNU5_9PEZI</name>